<gene>
    <name evidence="1" type="ORF">Pint_10402</name>
</gene>
<dbReference type="EMBL" id="CM047747">
    <property type="protein sequence ID" value="KAJ0018112.1"/>
    <property type="molecule type" value="Genomic_DNA"/>
</dbReference>
<reference evidence="2" key="1">
    <citation type="journal article" date="2023" name="G3 (Bethesda)">
        <title>Genome assembly and association tests identify interacting loci associated with vigor, precocity, and sex in interspecific pistachio rootstocks.</title>
        <authorList>
            <person name="Palmer W."/>
            <person name="Jacygrad E."/>
            <person name="Sagayaradj S."/>
            <person name="Cavanaugh K."/>
            <person name="Han R."/>
            <person name="Bertier L."/>
            <person name="Beede B."/>
            <person name="Kafkas S."/>
            <person name="Golino D."/>
            <person name="Preece J."/>
            <person name="Michelmore R."/>
        </authorList>
    </citation>
    <scope>NUCLEOTIDE SEQUENCE [LARGE SCALE GENOMIC DNA]</scope>
</reference>
<protein>
    <submittedName>
        <fullName evidence="1">Uncharacterized protein</fullName>
    </submittedName>
</protein>
<sequence length="59" mass="6782">MVQACCAVVPLMAPILLQKQSKQRRPRKMNKLEEMIPCLQQLGWEYQPKATGVFVVHCI</sequence>
<accession>A0ACC0XK42</accession>
<keyword evidence="2" id="KW-1185">Reference proteome</keyword>
<evidence type="ECO:0000313" key="2">
    <source>
        <dbReference type="Proteomes" id="UP001163603"/>
    </source>
</evidence>
<name>A0ACC0XK42_9ROSI</name>
<evidence type="ECO:0000313" key="1">
    <source>
        <dbReference type="EMBL" id="KAJ0018112.1"/>
    </source>
</evidence>
<comment type="caution">
    <text evidence="1">The sequence shown here is derived from an EMBL/GenBank/DDBJ whole genome shotgun (WGS) entry which is preliminary data.</text>
</comment>
<proteinExistence type="predicted"/>
<dbReference type="Proteomes" id="UP001163603">
    <property type="component" value="Chromosome 12"/>
</dbReference>
<organism evidence="1 2">
    <name type="scientific">Pistacia integerrima</name>
    <dbReference type="NCBI Taxonomy" id="434235"/>
    <lineage>
        <taxon>Eukaryota</taxon>
        <taxon>Viridiplantae</taxon>
        <taxon>Streptophyta</taxon>
        <taxon>Embryophyta</taxon>
        <taxon>Tracheophyta</taxon>
        <taxon>Spermatophyta</taxon>
        <taxon>Magnoliopsida</taxon>
        <taxon>eudicotyledons</taxon>
        <taxon>Gunneridae</taxon>
        <taxon>Pentapetalae</taxon>
        <taxon>rosids</taxon>
        <taxon>malvids</taxon>
        <taxon>Sapindales</taxon>
        <taxon>Anacardiaceae</taxon>
        <taxon>Pistacia</taxon>
    </lineage>
</organism>